<gene>
    <name evidence="10" type="ORF">H9911_09220</name>
</gene>
<feature type="compositionally biased region" description="Basic and acidic residues" evidence="8">
    <location>
        <begin position="381"/>
        <end position="410"/>
    </location>
</feature>
<accession>A0A9D2R5P3</accession>
<feature type="transmembrane region" description="Helical" evidence="9">
    <location>
        <begin position="244"/>
        <end position="261"/>
    </location>
</feature>
<comment type="subcellular location">
    <subcellularLocation>
        <location evidence="1">Cell membrane</location>
        <topology evidence="1">Multi-pass membrane protein</topology>
    </subcellularLocation>
</comment>
<evidence type="ECO:0000256" key="7">
    <source>
        <dbReference type="ARBA" id="ARBA00023136"/>
    </source>
</evidence>
<dbReference type="EMBL" id="DWUV01000179">
    <property type="protein sequence ID" value="HJD34704.1"/>
    <property type="molecule type" value="Genomic_DNA"/>
</dbReference>
<evidence type="ECO:0000313" key="11">
    <source>
        <dbReference type="Proteomes" id="UP000823897"/>
    </source>
</evidence>
<dbReference type="GO" id="GO:0005886">
    <property type="term" value="C:plasma membrane"/>
    <property type="evidence" value="ECO:0007669"/>
    <property type="project" value="UniProtKB-SubCell"/>
</dbReference>
<dbReference type="Proteomes" id="UP000823897">
    <property type="component" value="Unassembled WGS sequence"/>
</dbReference>
<feature type="transmembrane region" description="Helical" evidence="9">
    <location>
        <begin position="81"/>
        <end position="106"/>
    </location>
</feature>
<dbReference type="Pfam" id="PF01594">
    <property type="entry name" value="AI-2E_transport"/>
    <property type="match status" value="1"/>
</dbReference>
<proteinExistence type="inferred from homology"/>
<evidence type="ECO:0000313" key="10">
    <source>
        <dbReference type="EMBL" id="HJD34704.1"/>
    </source>
</evidence>
<keyword evidence="4" id="KW-1003">Cell membrane</keyword>
<evidence type="ECO:0000256" key="4">
    <source>
        <dbReference type="ARBA" id="ARBA00022475"/>
    </source>
</evidence>
<dbReference type="InterPro" id="IPR002549">
    <property type="entry name" value="AI-2E-like"/>
</dbReference>
<keyword evidence="7 9" id="KW-0472">Membrane</keyword>
<protein>
    <submittedName>
        <fullName evidence="10">AI-2E family transporter</fullName>
    </submittedName>
</protein>
<reference evidence="10" key="2">
    <citation type="submission" date="2021-04" db="EMBL/GenBank/DDBJ databases">
        <authorList>
            <person name="Gilroy R."/>
        </authorList>
    </citation>
    <scope>NUCLEOTIDE SEQUENCE</scope>
    <source>
        <strain evidence="10">ChiGjej3B3-11674</strain>
    </source>
</reference>
<evidence type="ECO:0000256" key="6">
    <source>
        <dbReference type="ARBA" id="ARBA00022989"/>
    </source>
</evidence>
<evidence type="ECO:0000256" key="9">
    <source>
        <dbReference type="SAM" id="Phobius"/>
    </source>
</evidence>
<evidence type="ECO:0000256" key="1">
    <source>
        <dbReference type="ARBA" id="ARBA00004651"/>
    </source>
</evidence>
<keyword evidence="6 9" id="KW-1133">Transmembrane helix</keyword>
<comment type="similarity">
    <text evidence="2">Belongs to the autoinducer-2 exporter (AI-2E) (TC 2.A.86) family.</text>
</comment>
<feature type="transmembrane region" description="Helical" evidence="9">
    <location>
        <begin position="37"/>
        <end position="61"/>
    </location>
</feature>
<dbReference type="AlphaFoldDB" id="A0A9D2R5P3"/>
<feature type="transmembrane region" description="Helical" evidence="9">
    <location>
        <begin position="334"/>
        <end position="367"/>
    </location>
</feature>
<dbReference type="PANTHER" id="PTHR21716">
    <property type="entry name" value="TRANSMEMBRANE PROTEIN"/>
    <property type="match status" value="1"/>
</dbReference>
<feature type="transmembrane region" description="Helical" evidence="9">
    <location>
        <begin position="267"/>
        <end position="296"/>
    </location>
</feature>
<dbReference type="GO" id="GO:0055085">
    <property type="term" value="P:transmembrane transport"/>
    <property type="evidence" value="ECO:0007669"/>
    <property type="project" value="TreeGrafter"/>
</dbReference>
<sequence length="410" mass="45559">MNLNKENMRKLRELILFTVIILIALWNYKLLFEWAGAAFRIILPFLLGGGIAFVLNIPMSFLEEKIFGNRHLKDKKIVKKLARPVSLIMTLAIVIGVIVLVMFVVIPELTRTVVSLGRTIQTFIPEAQEFLEEIFTDNKEIGAWLAELNLDVDKLTDQAVSFFQNGAGDILNSTMSAIGSIVSGVTTFVIAFVFSCYVLLQKEKLSVQVKKVVYAFFPERRCEWLFEVAGLASKAFSSFFTGQCVEALILGCMFFIVMSILNMPYTLLVSVLIAFTALIPIFGAFIGCFVGAFLILMVDPMKMLVFVVTFLILQQIEGNLIYPKVVGSSVGLPSIWVLAAVSIGGSLMGIVGMLIFIPIVSVVYTLFKASVYKHLRKKRRDISDGKKVEAGDDESGKTQDRQAAETIENK</sequence>
<reference evidence="10" key="1">
    <citation type="journal article" date="2021" name="PeerJ">
        <title>Extensive microbial diversity within the chicken gut microbiome revealed by metagenomics and culture.</title>
        <authorList>
            <person name="Gilroy R."/>
            <person name="Ravi A."/>
            <person name="Getino M."/>
            <person name="Pursley I."/>
            <person name="Horton D.L."/>
            <person name="Alikhan N.F."/>
            <person name="Baker D."/>
            <person name="Gharbi K."/>
            <person name="Hall N."/>
            <person name="Watson M."/>
            <person name="Adriaenssens E.M."/>
            <person name="Foster-Nyarko E."/>
            <person name="Jarju S."/>
            <person name="Secka A."/>
            <person name="Antonio M."/>
            <person name="Oren A."/>
            <person name="Chaudhuri R.R."/>
            <person name="La Ragione R."/>
            <person name="Hildebrand F."/>
            <person name="Pallen M.J."/>
        </authorList>
    </citation>
    <scope>NUCLEOTIDE SEQUENCE</scope>
    <source>
        <strain evidence="10">ChiGjej3B3-11674</strain>
    </source>
</reference>
<name>A0A9D2R5P3_9FIRM</name>
<dbReference type="PANTHER" id="PTHR21716:SF53">
    <property type="entry name" value="PERMEASE PERM-RELATED"/>
    <property type="match status" value="1"/>
</dbReference>
<keyword evidence="5 9" id="KW-0812">Transmembrane</keyword>
<evidence type="ECO:0000256" key="2">
    <source>
        <dbReference type="ARBA" id="ARBA00009773"/>
    </source>
</evidence>
<evidence type="ECO:0000256" key="5">
    <source>
        <dbReference type="ARBA" id="ARBA00022692"/>
    </source>
</evidence>
<organism evidence="10 11">
    <name type="scientific">Candidatus Mediterraneibacter tabaqchaliae</name>
    <dbReference type="NCBI Taxonomy" id="2838689"/>
    <lineage>
        <taxon>Bacteria</taxon>
        <taxon>Bacillati</taxon>
        <taxon>Bacillota</taxon>
        <taxon>Clostridia</taxon>
        <taxon>Lachnospirales</taxon>
        <taxon>Lachnospiraceae</taxon>
        <taxon>Mediterraneibacter</taxon>
    </lineage>
</organism>
<feature type="region of interest" description="Disordered" evidence="8">
    <location>
        <begin position="380"/>
        <end position="410"/>
    </location>
</feature>
<keyword evidence="3" id="KW-0813">Transport</keyword>
<feature type="transmembrane region" description="Helical" evidence="9">
    <location>
        <begin position="177"/>
        <end position="200"/>
    </location>
</feature>
<comment type="caution">
    <text evidence="10">The sequence shown here is derived from an EMBL/GenBank/DDBJ whole genome shotgun (WGS) entry which is preliminary data.</text>
</comment>
<feature type="transmembrane region" description="Helical" evidence="9">
    <location>
        <begin position="12"/>
        <end position="31"/>
    </location>
</feature>
<evidence type="ECO:0000256" key="3">
    <source>
        <dbReference type="ARBA" id="ARBA00022448"/>
    </source>
</evidence>
<evidence type="ECO:0000256" key="8">
    <source>
        <dbReference type="SAM" id="MobiDB-lite"/>
    </source>
</evidence>